<evidence type="ECO:0000313" key="1">
    <source>
        <dbReference type="EMBL" id="KKK75651.1"/>
    </source>
</evidence>
<gene>
    <name evidence="1" type="ORF">LCGC14_2871600</name>
</gene>
<organism evidence="1">
    <name type="scientific">marine sediment metagenome</name>
    <dbReference type="NCBI Taxonomy" id="412755"/>
    <lineage>
        <taxon>unclassified sequences</taxon>
        <taxon>metagenomes</taxon>
        <taxon>ecological metagenomes</taxon>
    </lineage>
</organism>
<sequence>MGIFDDLDQAEVFENSKYFQPGRYIVAIKACKFIQGGHKGDSFVIECTVKGVISEDPNAPQVGEIAAQVWNASGDKKEIARNTWLGFLCKAYNVKQKDYTGEQWKTVSAAVIDDNHLGGTVLALECFMKKTKSGGDFTQHAWRGVPTTEQLAEFGI</sequence>
<evidence type="ECO:0008006" key="2">
    <source>
        <dbReference type="Google" id="ProtNLM"/>
    </source>
</evidence>
<dbReference type="EMBL" id="LAZR01055766">
    <property type="protein sequence ID" value="KKK75651.1"/>
    <property type="molecule type" value="Genomic_DNA"/>
</dbReference>
<dbReference type="AlphaFoldDB" id="A0A0F9ATY1"/>
<protein>
    <recommendedName>
        <fullName evidence="2">DUF669 domain-containing protein</fullName>
    </recommendedName>
</protein>
<accession>A0A0F9ATY1</accession>
<name>A0A0F9ATY1_9ZZZZ</name>
<reference evidence="1" key="1">
    <citation type="journal article" date="2015" name="Nature">
        <title>Complex archaea that bridge the gap between prokaryotes and eukaryotes.</title>
        <authorList>
            <person name="Spang A."/>
            <person name="Saw J.H."/>
            <person name="Jorgensen S.L."/>
            <person name="Zaremba-Niedzwiedzka K."/>
            <person name="Martijn J."/>
            <person name="Lind A.E."/>
            <person name="van Eijk R."/>
            <person name="Schleper C."/>
            <person name="Guy L."/>
            <person name="Ettema T.J."/>
        </authorList>
    </citation>
    <scope>NUCLEOTIDE SEQUENCE</scope>
</reference>
<comment type="caution">
    <text evidence="1">The sequence shown here is derived from an EMBL/GenBank/DDBJ whole genome shotgun (WGS) entry which is preliminary data.</text>
</comment>
<proteinExistence type="predicted"/>